<name>A0ABD3LRM8_EUCGL</name>
<dbReference type="InterPro" id="IPR020809">
    <property type="entry name" value="Enolase_CS"/>
</dbReference>
<dbReference type="InterPro" id="IPR020811">
    <property type="entry name" value="Enolase_N"/>
</dbReference>
<dbReference type="Gene3D" id="3.30.390.10">
    <property type="entry name" value="Enolase-like, N-terminal domain"/>
    <property type="match status" value="1"/>
</dbReference>
<evidence type="ECO:0000256" key="6">
    <source>
        <dbReference type="ARBA" id="ARBA00023239"/>
    </source>
</evidence>
<feature type="domain" description="Enolase N-terminal" evidence="9">
    <location>
        <begin position="4"/>
        <end position="139"/>
    </location>
</feature>
<dbReference type="InterPro" id="IPR029017">
    <property type="entry name" value="Enolase-like_N"/>
</dbReference>
<keyword evidence="11" id="KW-1185">Reference proteome</keyword>
<evidence type="ECO:0000256" key="4">
    <source>
        <dbReference type="ARBA" id="ARBA00022842"/>
    </source>
</evidence>
<feature type="binding site" evidence="7">
    <location>
        <position position="299"/>
    </location>
    <ligand>
        <name>Mg(2+)</name>
        <dbReference type="ChEBI" id="CHEBI:18420"/>
    </ligand>
</feature>
<comment type="caution">
    <text evidence="10">The sequence shown here is derived from an EMBL/GenBank/DDBJ whole genome shotgun (WGS) entry which is preliminary data.</text>
</comment>
<dbReference type="PANTHER" id="PTHR11902">
    <property type="entry name" value="ENOLASE"/>
    <property type="match status" value="1"/>
</dbReference>
<keyword evidence="5" id="KW-0324">Glycolysis</keyword>
<comment type="similarity">
    <text evidence="2">Belongs to the enolase family.</text>
</comment>
<evidence type="ECO:0000256" key="7">
    <source>
        <dbReference type="PIRSR" id="PIRSR001400-3"/>
    </source>
</evidence>
<dbReference type="HAMAP" id="MF_00318">
    <property type="entry name" value="Enolase"/>
    <property type="match status" value="1"/>
</dbReference>
<sequence length="469" mass="51001">MARIKQIKARQIPDYRGNSMIEADVALDDGTFARAAVPSCSSTEIYEALKLSDGGSDYLENVVSKAVENVNKIIAPALVGMDPTEQAAIDNFMVQQLDGTENEWGWCKQKLGVDAILVVSLAVCKAGAASRRIPLYQHIANLAGNSRLVLPVPAFKVINGSSLAGNKLAMQEFMILPVGASSFREAMKIGVEVCDHLKAIIKKKYGQAATNVRDPGGFIKENEEILELLKQAIEIENADYTDKVFIGMDAAASELYGQHRTYDMNVKEENNDGSQKIAGDALGNVYKSFVCDYAIVSIEGPFDQDDLENYEKMTDEIGEHVQIVGGDQLGTNLARIEKAINEKTCNALLLKVDQIGSVTESIKAVKMSKVAGWGVMASCGSLGQQRSIANAFLPKMFCFGDCTKLRCGETEDAFIADLSVGLAMGQIKTGAPRRSERQAKYNRLLQIEKELGADAVYAGADFRRPVNPY</sequence>
<dbReference type="PANTHER" id="PTHR11902:SF46">
    <property type="entry name" value="ENOLASE 2"/>
    <property type="match status" value="1"/>
</dbReference>
<dbReference type="EMBL" id="JBJKBG010000001">
    <property type="protein sequence ID" value="KAL3754093.1"/>
    <property type="molecule type" value="Genomic_DNA"/>
</dbReference>
<evidence type="ECO:0000256" key="3">
    <source>
        <dbReference type="ARBA" id="ARBA00012058"/>
    </source>
</evidence>
<comment type="cofactor">
    <cofactor evidence="7">
        <name>Mg(2+)</name>
        <dbReference type="ChEBI" id="CHEBI:18420"/>
    </cofactor>
    <text evidence="7">Mg(2+) is required for catalysis and for stabilizing the dimer.</text>
</comment>
<comment type="pathway">
    <text evidence="1">Carbohydrate degradation; glycolysis; pyruvate from D-glyceraldehyde 3-phosphate: step 4/5.</text>
</comment>
<dbReference type="SMART" id="SM01193">
    <property type="entry name" value="Enolase_N"/>
    <property type="match status" value="1"/>
</dbReference>
<dbReference type="PRINTS" id="PR00148">
    <property type="entry name" value="ENOLASE"/>
</dbReference>
<dbReference type="Gene3D" id="3.20.20.120">
    <property type="entry name" value="Enolase-like C-terminal domain"/>
    <property type="match status" value="2"/>
</dbReference>
<keyword evidence="6" id="KW-0456">Lyase</keyword>
<dbReference type="EC" id="4.2.1.11" evidence="3"/>
<evidence type="ECO:0000256" key="1">
    <source>
        <dbReference type="ARBA" id="ARBA00005031"/>
    </source>
</evidence>
<dbReference type="InterPro" id="IPR020810">
    <property type="entry name" value="Enolase_C"/>
</dbReference>
<dbReference type="SUPFAM" id="SSF51604">
    <property type="entry name" value="Enolase C-terminal domain-like"/>
    <property type="match status" value="1"/>
</dbReference>
<gene>
    <name evidence="10" type="ORF">ACJRO7_001355</name>
</gene>
<dbReference type="PIRSF" id="PIRSF001400">
    <property type="entry name" value="Enolase"/>
    <property type="match status" value="1"/>
</dbReference>
<feature type="binding site" evidence="7">
    <location>
        <position position="249"/>
    </location>
    <ligand>
        <name>Mg(2+)</name>
        <dbReference type="ChEBI" id="CHEBI:18420"/>
    </ligand>
</feature>
<evidence type="ECO:0000313" key="10">
    <source>
        <dbReference type="EMBL" id="KAL3754093.1"/>
    </source>
</evidence>
<organism evidence="10 11">
    <name type="scientific">Eucalyptus globulus</name>
    <name type="common">Tasmanian blue gum</name>
    <dbReference type="NCBI Taxonomy" id="34317"/>
    <lineage>
        <taxon>Eukaryota</taxon>
        <taxon>Viridiplantae</taxon>
        <taxon>Streptophyta</taxon>
        <taxon>Embryophyta</taxon>
        <taxon>Tracheophyta</taxon>
        <taxon>Spermatophyta</taxon>
        <taxon>Magnoliopsida</taxon>
        <taxon>eudicotyledons</taxon>
        <taxon>Gunneridae</taxon>
        <taxon>Pentapetalae</taxon>
        <taxon>rosids</taxon>
        <taxon>malvids</taxon>
        <taxon>Myrtales</taxon>
        <taxon>Myrtaceae</taxon>
        <taxon>Myrtoideae</taxon>
        <taxon>Eucalypteae</taxon>
        <taxon>Eucalyptus</taxon>
    </lineage>
</organism>
<evidence type="ECO:0000256" key="5">
    <source>
        <dbReference type="ARBA" id="ARBA00023152"/>
    </source>
</evidence>
<dbReference type="Proteomes" id="UP001634007">
    <property type="component" value="Unassembled WGS sequence"/>
</dbReference>
<dbReference type="PROSITE" id="PS00164">
    <property type="entry name" value="ENOLASE"/>
    <property type="match status" value="1"/>
</dbReference>
<evidence type="ECO:0000256" key="2">
    <source>
        <dbReference type="ARBA" id="ARBA00009604"/>
    </source>
</evidence>
<keyword evidence="7" id="KW-0479">Metal-binding</keyword>
<dbReference type="SMART" id="SM01192">
    <property type="entry name" value="Enolase_C"/>
    <property type="match status" value="1"/>
</dbReference>
<dbReference type="AlphaFoldDB" id="A0ABD3LRM8"/>
<reference evidence="10 11" key="1">
    <citation type="submission" date="2024-11" db="EMBL/GenBank/DDBJ databases">
        <title>Chromosome-level genome assembly of Eucalyptus globulus Labill. provides insights into its genome evolution.</title>
        <authorList>
            <person name="Li X."/>
        </authorList>
    </citation>
    <scope>NUCLEOTIDE SEQUENCE [LARGE SCALE GENOMIC DNA]</scope>
    <source>
        <strain evidence="10">CL2024</strain>
        <tissue evidence="10">Fresh tender leaves</tissue>
    </source>
</reference>
<evidence type="ECO:0000313" key="11">
    <source>
        <dbReference type="Proteomes" id="UP001634007"/>
    </source>
</evidence>
<feature type="domain" description="Enolase C-terminal TIM barrel" evidence="8">
    <location>
        <begin position="147"/>
        <end position="465"/>
    </location>
</feature>
<accession>A0ABD3LRM8</accession>
<dbReference type="InterPro" id="IPR000941">
    <property type="entry name" value="Enolase"/>
</dbReference>
<dbReference type="CDD" id="cd03313">
    <property type="entry name" value="enolase"/>
    <property type="match status" value="1"/>
</dbReference>
<dbReference type="SFLD" id="SFLDS00001">
    <property type="entry name" value="Enolase"/>
    <property type="match status" value="1"/>
</dbReference>
<keyword evidence="4 7" id="KW-0460">Magnesium</keyword>
<dbReference type="InterPro" id="IPR036849">
    <property type="entry name" value="Enolase-like_C_sf"/>
</dbReference>
<dbReference type="SUPFAM" id="SSF54826">
    <property type="entry name" value="Enolase N-terminal domain-like"/>
    <property type="match status" value="1"/>
</dbReference>
<evidence type="ECO:0000259" key="9">
    <source>
        <dbReference type="SMART" id="SM01193"/>
    </source>
</evidence>
<protein>
    <recommendedName>
        <fullName evidence="3">phosphopyruvate hydratase</fullName>
        <ecNumber evidence="3">4.2.1.11</ecNumber>
    </recommendedName>
</protein>
<proteinExistence type="inferred from homology"/>
<dbReference type="Pfam" id="PF00113">
    <property type="entry name" value="Enolase_C"/>
    <property type="match status" value="2"/>
</dbReference>
<dbReference type="Pfam" id="PF03952">
    <property type="entry name" value="Enolase_N"/>
    <property type="match status" value="1"/>
</dbReference>
<evidence type="ECO:0000259" key="8">
    <source>
        <dbReference type="SMART" id="SM01192"/>
    </source>
</evidence>
<dbReference type="GO" id="GO:0006096">
    <property type="term" value="P:glycolytic process"/>
    <property type="evidence" value="ECO:0007669"/>
    <property type="project" value="UniProtKB-KW"/>
</dbReference>
<dbReference type="GO" id="GO:0004634">
    <property type="term" value="F:phosphopyruvate hydratase activity"/>
    <property type="evidence" value="ECO:0007669"/>
    <property type="project" value="UniProtKB-EC"/>
</dbReference>